<sequence>MNKCLALVVLVALISALDSAVLRQRRFVKVENALKQEQKEKPAATDIVDNGNPDKIQGAEKKGPNPDEPKNQEKQGTEPNSKKPKIREAEALARKGTAPLLLKHELVKGEAITRKKRQSGGSARGDKAEKMPHKFDLTLPNEDPSESAAKAPKYAPKFERNNTPVDYDIKEKKCKVEPQIDFMSEELVKKIEKKGADQRDINAAEDGCGLKEYAEWSRCSKVAFYGRKGYKYAAEKYGIEVAEPPTKNFNDMDEFDKFGFMHDTVLLLFDGCAVCNGIKVPNVTISLLQHMPTGLLVDECKEYVNQSGKPLKLKMEMVEKQQKSKGSFAYGVSLKERLCVEKKPNTDKAEYYMQKLEYKYRVVLEVNHTCGEKAKTHYIWLPEIDVFDKETVVGRVMQIRQLKLDFTDMEDSADLTLKLSGSNFDKSGQFVNATLIPYRAEPAVPPSEQNPMVPIATNVDHLGVNCTQIVFSELMPQFFLNISDDAFAIACQKFAAPIYTGKNFSADDYYANTCAQVPTSLNCNKDHELIGCYKTKKVKHVVNNEIAEVCQKHLGNVGQPQAHGFRIRFCAKRNETEQLISVESILDFSFSDKIYKREHSYSYKPGGHLAMKEKMPFFFIEFGNAKQHSMLRGTGDGDELSSELRLTIGTILPSIANEGPSLSQNDDGGAQHRTKQLHFVPPVTEHLRIYFQTRFPIFSQRITRKTDLLPYENNPNILYPNKCEQLGNDCEPTRELLLKIQDVLQCCSPFNPGSRCLCDVPNTVDKSEFAAPPGEKGSAPDTTPSSSSNSSSRWGKLGDPLETGDILYTKEMAQRRYDDIMESCAQCVQQTTPAEKSTKKRRKRQAYAYLWKWTKFPIALRITNKKVTEEAVLGGTALIEKDTCLKFFIDINEMEDEGIEVAHDGGTHSNIGRTGSIGHEFLHALALTHEQQRADAFYFIKLNPSVRDKYWINNYEPMKTNNFAFPYDYGSIMHYGADQKNGYFDMITMSRFYQRTIGQGERLSFRDSAIINHIYCGDKCKGKKNECQNGGYPNPKNCSECFCPGGYGGAHCDEVEDDQNCGHLLSSTDYNLLEADWQIRELKPKVYCASAEMCSCHWRIKPKKGEKVIIKLNKLDEKAFSCPGVCGTSHVEIKYRKDKRARGALLCCASDILEGNTPRNWIEAEEKDVDIIISARIATTDATELFALSFETDGAKLLPSCDCTDPRLLFDPKRNPGYRCGPPPCDFSKCKMRIGGCSFGFLAFNDKVMQNKSGALPISCHKREGSAESFWYYWKQKDIEPMRIEEIHCVPCDREKDKGCKRLTKENN</sequence>
<evidence type="ECO:0000313" key="8">
    <source>
        <dbReference type="EMBL" id="KAL3086220.1"/>
    </source>
</evidence>
<proteinExistence type="predicted"/>
<evidence type="ECO:0000256" key="4">
    <source>
        <dbReference type="PROSITE-ProRule" id="PRU01211"/>
    </source>
</evidence>
<protein>
    <recommendedName>
        <fullName evidence="5">Metalloendopeptidase</fullName>
        <ecNumber evidence="5">3.4.24.-</ecNumber>
    </recommendedName>
</protein>
<comment type="caution">
    <text evidence="8">The sequence shown here is derived from an EMBL/GenBank/DDBJ whole genome shotgun (WGS) entry which is preliminary data.</text>
</comment>
<evidence type="ECO:0000256" key="6">
    <source>
        <dbReference type="SAM" id="MobiDB-lite"/>
    </source>
</evidence>
<dbReference type="GO" id="GO:0006508">
    <property type="term" value="P:proteolysis"/>
    <property type="evidence" value="ECO:0007669"/>
    <property type="project" value="UniProtKB-KW"/>
</dbReference>
<dbReference type="InterPro" id="IPR000742">
    <property type="entry name" value="EGF"/>
</dbReference>
<dbReference type="Pfam" id="PF01400">
    <property type="entry name" value="Astacin"/>
    <property type="match status" value="1"/>
</dbReference>
<accession>A0ABD2J659</accession>
<dbReference type="Gene3D" id="3.40.390.10">
    <property type="entry name" value="Collagenase (Catalytic Domain)"/>
    <property type="match status" value="1"/>
</dbReference>
<name>A0ABD2J659_9BILA</name>
<feature type="compositionally biased region" description="Basic and acidic residues" evidence="6">
    <location>
        <begin position="124"/>
        <end position="136"/>
    </location>
</feature>
<keyword evidence="2 4" id="KW-0862">Zinc</keyword>
<feature type="active site" evidence="4">
    <location>
        <position position="920"/>
    </location>
</feature>
<gene>
    <name evidence="8" type="ORF">niasHT_040012</name>
</gene>
<dbReference type="GO" id="GO:0008270">
    <property type="term" value="F:zinc ion binding"/>
    <property type="evidence" value="ECO:0007669"/>
    <property type="project" value="UniProtKB-UniRule"/>
</dbReference>
<evidence type="ECO:0000256" key="5">
    <source>
        <dbReference type="RuleBase" id="RU361183"/>
    </source>
</evidence>
<dbReference type="EMBL" id="JBICBT010001046">
    <property type="protein sequence ID" value="KAL3086220.1"/>
    <property type="molecule type" value="Genomic_DNA"/>
</dbReference>
<dbReference type="EC" id="3.4.24.-" evidence="5"/>
<feature type="binding site" evidence="4">
    <location>
        <position position="919"/>
    </location>
    <ligand>
        <name>Zn(2+)</name>
        <dbReference type="ChEBI" id="CHEBI:29105"/>
        <note>catalytic</note>
    </ligand>
</feature>
<dbReference type="PROSITE" id="PS00022">
    <property type="entry name" value="EGF_1"/>
    <property type="match status" value="1"/>
</dbReference>
<dbReference type="GO" id="GO:0004222">
    <property type="term" value="F:metalloendopeptidase activity"/>
    <property type="evidence" value="ECO:0007669"/>
    <property type="project" value="UniProtKB-UniRule"/>
</dbReference>
<feature type="binding site" evidence="4">
    <location>
        <position position="929"/>
    </location>
    <ligand>
        <name>Zn(2+)</name>
        <dbReference type="ChEBI" id="CHEBI:29105"/>
        <note>catalytic</note>
    </ligand>
</feature>
<reference evidence="8 9" key="1">
    <citation type="submission" date="2024-10" db="EMBL/GenBank/DDBJ databases">
        <authorList>
            <person name="Kim D."/>
        </authorList>
    </citation>
    <scope>NUCLEOTIDE SEQUENCE [LARGE SCALE GENOMIC DNA]</scope>
    <source>
        <strain evidence="8">BH-2024</strain>
    </source>
</reference>
<evidence type="ECO:0000313" key="9">
    <source>
        <dbReference type="Proteomes" id="UP001620626"/>
    </source>
</evidence>
<dbReference type="PROSITE" id="PS01186">
    <property type="entry name" value="EGF_2"/>
    <property type="match status" value="1"/>
</dbReference>
<evidence type="ECO:0000259" key="7">
    <source>
        <dbReference type="PROSITE" id="PS51864"/>
    </source>
</evidence>
<feature type="region of interest" description="Disordered" evidence="6">
    <location>
        <begin position="109"/>
        <end position="152"/>
    </location>
</feature>
<feature type="region of interest" description="Disordered" evidence="6">
    <location>
        <begin position="769"/>
        <end position="798"/>
    </location>
</feature>
<comment type="cofactor">
    <cofactor evidence="4 5">
        <name>Zn(2+)</name>
        <dbReference type="ChEBI" id="CHEBI:29105"/>
    </cofactor>
    <text evidence="4 5">Binds 1 zinc ion per subunit.</text>
</comment>
<dbReference type="SUPFAM" id="SSF55486">
    <property type="entry name" value="Metalloproteases ('zincins'), catalytic domain"/>
    <property type="match status" value="1"/>
</dbReference>
<dbReference type="InterPro" id="IPR024079">
    <property type="entry name" value="MetalloPept_cat_dom_sf"/>
</dbReference>
<feature type="binding site" evidence="4">
    <location>
        <position position="923"/>
    </location>
    <ligand>
        <name>Zn(2+)</name>
        <dbReference type="ChEBI" id="CHEBI:29105"/>
        <note>catalytic</note>
    </ligand>
</feature>
<evidence type="ECO:0000256" key="2">
    <source>
        <dbReference type="ARBA" id="ARBA00022833"/>
    </source>
</evidence>
<organism evidence="8 9">
    <name type="scientific">Heterodera trifolii</name>
    <dbReference type="NCBI Taxonomy" id="157864"/>
    <lineage>
        <taxon>Eukaryota</taxon>
        <taxon>Metazoa</taxon>
        <taxon>Ecdysozoa</taxon>
        <taxon>Nematoda</taxon>
        <taxon>Chromadorea</taxon>
        <taxon>Rhabditida</taxon>
        <taxon>Tylenchina</taxon>
        <taxon>Tylenchomorpha</taxon>
        <taxon>Tylenchoidea</taxon>
        <taxon>Heteroderidae</taxon>
        <taxon>Heteroderinae</taxon>
        <taxon>Heterodera</taxon>
    </lineage>
</organism>
<keyword evidence="4 5" id="KW-0645">Protease</keyword>
<dbReference type="PANTHER" id="PTHR10127:SF810">
    <property type="entry name" value="ZINC METALLOPROTEINASE NAS-38"/>
    <property type="match status" value="1"/>
</dbReference>
<feature type="chain" id="PRO_5044525514" description="Metalloendopeptidase" evidence="5">
    <location>
        <begin position="20"/>
        <end position="1308"/>
    </location>
</feature>
<dbReference type="PROSITE" id="PS51864">
    <property type="entry name" value="ASTACIN"/>
    <property type="match status" value="1"/>
</dbReference>
<evidence type="ECO:0000256" key="3">
    <source>
        <dbReference type="ARBA" id="ARBA00023049"/>
    </source>
</evidence>
<evidence type="ECO:0000256" key="1">
    <source>
        <dbReference type="ARBA" id="ARBA00022723"/>
    </source>
</evidence>
<feature type="region of interest" description="Disordered" evidence="6">
    <location>
        <begin position="35"/>
        <end position="89"/>
    </location>
</feature>
<keyword evidence="1 4" id="KW-0479">Metal-binding</keyword>
<dbReference type="PRINTS" id="PR00480">
    <property type="entry name" value="ASTACIN"/>
</dbReference>
<comment type="caution">
    <text evidence="4">Lacks conserved residue(s) required for the propagation of feature annotation.</text>
</comment>
<keyword evidence="3 4" id="KW-0482">Metalloprotease</keyword>
<dbReference type="InterPro" id="IPR001506">
    <property type="entry name" value="Peptidase_M12A"/>
</dbReference>
<keyword evidence="9" id="KW-1185">Reference proteome</keyword>
<dbReference type="Proteomes" id="UP001620626">
    <property type="component" value="Unassembled WGS sequence"/>
</dbReference>
<dbReference type="PANTHER" id="PTHR10127">
    <property type="entry name" value="DISCOIDIN, CUB, EGF, LAMININ , AND ZINC METALLOPROTEASE DOMAIN CONTAINING"/>
    <property type="match status" value="1"/>
</dbReference>
<keyword evidence="5" id="KW-0732">Signal</keyword>
<feature type="compositionally biased region" description="Basic and acidic residues" evidence="6">
    <location>
        <begin position="57"/>
        <end position="76"/>
    </location>
</feature>
<feature type="signal peptide" evidence="5">
    <location>
        <begin position="1"/>
        <end position="19"/>
    </location>
</feature>
<feature type="domain" description="Peptidase M12A" evidence="7">
    <location>
        <begin position="845"/>
        <end position="1017"/>
    </location>
</feature>
<keyword evidence="4 5" id="KW-0378">Hydrolase</keyword>